<dbReference type="InterPro" id="IPR007131">
    <property type="entry name" value="SHD1"/>
</dbReference>
<dbReference type="Pfam" id="PF03983">
    <property type="entry name" value="SHD1"/>
    <property type="match status" value="1"/>
</dbReference>
<dbReference type="InterPro" id="IPR001810">
    <property type="entry name" value="F-box_dom"/>
</dbReference>
<organism evidence="4 5">
    <name type="scientific">Apophysomyces ossiformis</name>
    <dbReference type="NCBI Taxonomy" id="679940"/>
    <lineage>
        <taxon>Eukaryota</taxon>
        <taxon>Fungi</taxon>
        <taxon>Fungi incertae sedis</taxon>
        <taxon>Mucoromycota</taxon>
        <taxon>Mucoromycotina</taxon>
        <taxon>Mucoromycetes</taxon>
        <taxon>Mucorales</taxon>
        <taxon>Mucorineae</taxon>
        <taxon>Mucoraceae</taxon>
        <taxon>Apophysomyces</taxon>
    </lineage>
</organism>
<dbReference type="SUPFAM" id="SSF81383">
    <property type="entry name" value="F-box domain"/>
    <property type="match status" value="1"/>
</dbReference>
<evidence type="ECO:0000256" key="1">
    <source>
        <dbReference type="SAM" id="MobiDB-lite"/>
    </source>
</evidence>
<dbReference type="Pfam" id="PF00646">
    <property type="entry name" value="F-box"/>
    <property type="match status" value="1"/>
</dbReference>
<dbReference type="AlphaFoldDB" id="A0A8H7BXT1"/>
<dbReference type="Gene3D" id="3.80.10.10">
    <property type="entry name" value="Ribonuclease Inhibitor"/>
    <property type="match status" value="1"/>
</dbReference>
<dbReference type="CDD" id="cd09917">
    <property type="entry name" value="F-box_SF"/>
    <property type="match status" value="1"/>
</dbReference>
<accession>A0A8H7BXT1</accession>
<proteinExistence type="predicted"/>
<evidence type="ECO:0000313" key="5">
    <source>
        <dbReference type="Proteomes" id="UP000605846"/>
    </source>
</evidence>
<reference evidence="4" key="1">
    <citation type="submission" date="2020-01" db="EMBL/GenBank/DDBJ databases">
        <title>Genome Sequencing of Three Apophysomyces-Like Fungal Strains Confirms a Novel Fungal Genus in the Mucoromycota with divergent Burkholderia-like Endosymbiotic Bacteria.</title>
        <authorList>
            <person name="Stajich J.E."/>
            <person name="Macias A.M."/>
            <person name="Carter-House D."/>
            <person name="Lovett B."/>
            <person name="Kasson L.R."/>
            <person name="Berry K."/>
            <person name="Grigoriev I."/>
            <person name="Chang Y."/>
            <person name="Spatafora J."/>
            <person name="Kasson M.T."/>
        </authorList>
    </citation>
    <scope>NUCLEOTIDE SEQUENCE</scope>
    <source>
        <strain evidence="4">NRRL A-21654</strain>
    </source>
</reference>
<evidence type="ECO:0000313" key="4">
    <source>
        <dbReference type="EMBL" id="KAF7732050.1"/>
    </source>
</evidence>
<evidence type="ECO:0008006" key="6">
    <source>
        <dbReference type="Google" id="ProtNLM"/>
    </source>
</evidence>
<dbReference type="GO" id="GO:0008092">
    <property type="term" value="F:cytoskeletal protein binding"/>
    <property type="evidence" value="ECO:0007669"/>
    <property type="project" value="InterPro"/>
</dbReference>
<feature type="compositionally biased region" description="Low complexity" evidence="1">
    <location>
        <begin position="61"/>
        <end position="78"/>
    </location>
</feature>
<dbReference type="InterPro" id="IPR036047">
    <property type="entry name" value="F-box-like_dom_sf"/>
</dbReference>
<dbReference type="Proteomes" id="UP000605846">
    <property type="component" value="Unassembled WGS sequence"/>
</dbReference>
<dbReference type="OrthoDB" id="2285780at2759"/>
<dbReference type="InterPro" id="IPR032675">
    <property type="entry name" value="LRR_dom_sf"/>
</dbReference>
<feature type="domain" description="F-box" evidence="2">
    <location>
        <begin position="122"/>
        <end position="162"/>
    </location>
</feature>
<dbReference type="Gene3D" id="2.30.30.700">
    <property type="entry name" value="SLA1 homology domain 1"/>
    <property type="match status" value="1"/>
</dbReference>
<dbReference type="GO" id="GO:0030674">
    <property type="term" value="F:protein-macromolecule adaptor activity"/>
    <property type="evidence" value="ECO:0007669"/>
    <property type="project" value="InterPro"/>
</dbReference>
<dbReference type="GO" id="GO:0043130">
    <property type="term" value="F:ubiquitin binding"/>
    <property type="evidence" value="ECO:0007669"/>
    <property type="project" value="InterPro"/>
</dbReference>
<protein>
    <recommendedName>
        <fullName evidence="6">F-box domain-containing protein</fullName>
    </recommendedName>
</protein>
<gene>
    <name evidence="4" type="ORF">EC973_007155</name>
</gene>
<dbReference type="EMBL" id="JABAYA010000005">
    <property type="protein sequence ID" value="KAF7732050.1"/>
    <property type="molecule type" value="Genomic_DNA"/>
</dbReference>
<evidence type="ECO:0000259" key="2">
    <source>
        <dbReference type="Pfam" id="PF00646"/>
    </source>
</evidence>
<evidence type="ECO:0000259" key="3">
    <source>
        <dbReference type="Pfam" id="PF03983"/>
    </source>
</evidence>
<sequence>MANTVRLWQGTDGKFQVKAAYVGLFQNTKVKLRKPGGAMIAVPLDRLCPEDIAYVATQSPQSSNDQQTTESETSSSPSVTVHGVAQHIAPMRPESVRMLSKRSLSSITEKLKRQQPRQHKLDALPVACLIIISHHLDSVSRVRLACTCRKLYHAVLRSEAWSHIWFRQEDLHRINDETIEQITSLMLVHKLANAVRSIVLDDSIVTTMIVPWVLRNFRMLEHLSIQQCWGILSYPLADQLRQMLMENRWRIRLREFRLGKVLRRGEYGQDCKSFGQDVGLIHHVLNQLARHRVELDCYLCPFCNVGAAAPTLDCAACGALALIKCHGCAPRCAQ</sequence>
<name>A0A8H7BXT1_9FUNG</name>
<feature type="region of interest" description="Disordered" evidence="1">
    <location>
        <begin position="58"/>
        <end position="81"/>
    </location>
</feature>
<dbReference type="GO" id="GO:0042802">
    <property type="term" value="F:identical protein binding"/>
    <property type="evidence" value="ECO:0007669"/>
    <property type="project" value="InterPro"/>
</dbReference>
<feature type="domain" description="SLA1 homology" evidence="3">
    <location>
        <begin position="3"/>
        <end position="58"/>
    </location>
</feature>
<comment type="caution">
    <text evidence="4">The sequence shown here is derived from an EMBL/GenBank/DDBJ whole genome shotgun (WGS) entry which is preliminary data.</text>
</comment>
<keyword evidence="5" id="KW-1185">Reference proteome</keyword>